<evidence type="ECO:0000313" key="1">
    <source>
        <dbReference type="EMBL" id="VXA83224.1"/>
    </source>
</evidence>
<protein>
    <submittedName>
        <fullName evidence="1">Uncharacterized protein</fullName>
    </submittedName>
</protein>
<accession>A0A653KVD9</accession>
<organism evidence="1 2">
    <name type="scientific">Aeromonas veronii</name>
    <dbReference type="NCBI Taxonomy" id="654"/>
    <lineage>
        <taxon>Bacteria</taxon>
        <taxon>Pseudomonadati</taxon>
        <taxon>Pseudomonadota</taxon>
        <taxon>Gammaproteobacteria</taxon>
        <taxon>Aeromonadales</taxon>
        <taxon>Aeromonadaceae</taxon>
        <taxon>Aeromonas</taxon>
    </lineage>
</organism>
<evidence type="ECO:0000313" key="2">
    <source>
        <dbReference type="Proteomes" id="UP000439123"/>
    </source>
</evidence>
<name>A0A653KVD9_AERVE</name>
<reference evidence="1 2" key="1">
    <citation type="submission" date="2019-10" db="EMBL/GenBank/DDBJ databases">
        <authorList>
            <person name="Karimi E."/>
        </authorList>
    </citation>
    <scope>NUCLEOTIDE SEQUENCE [LARGE SCALE GENOMIC DNA]</scope>
    <source>
        <strain evidence="1">Aeromonas sp. 8C</strain>
    </source>
</reference>
<dbReference type="AlphaFoldDB" id="A0A653KVD9"/>
<dbReference type="Proteomes" id="UP000439123">
    <property type="component" value="Unassembled WGS sequence"/>
</dbReference>
<gene>
    <name evidence="1" type="ORF">AERO8C_150067</name>
</gene>
<sequence>MSVRVIHASVDEDLRWFKGGAL</sequence>
<dbReference type="EMBL" id="CABWLC010000007">
    <property type="protein sequence ID" value="VXA83224.1"/>
    <property type="molecule type" value="Genomic_DNA"/>
</dbReference>
<proteinExistence type="predicted"/>